<dbReference type="InterPro" id="IPR036047">
    <property type="entry name" value="F-box-like_dom_sf"/>
</dbReference>
<evidence type="ECO:0000259" key="3">
    <source>
        <dbReference type="SMART" id="SM00256"/>
    </source>
</evidence>
<feature type="region of interest" description="Disordered" evidence="1">
    <location>
        <begin position="1"/>
        <end position="22"/>
    </location>
</feature>
<dbReference type="SUPFAM" id="SSF117281">
    <property type="entry name" value="Kelch motif"/>
    <property type="match status" value="1"/>
</dbReference>
<dbReference type="Proteomes" id="UP001633002">
    <property type="component" value="Unassembled WGS sequence"/>
</dbReference>
<dbReference type="PANTHER" id="PTHR31672:SF8">
    <property type="entry name" value="F-BOX DOMAIN-CONTAINING PROTEIN"/>
    <property type="match status" value="1"/>
</dbReference>
<dbReference type="EMBL" id="JBJQOH010000004">
    <property type="protein sequence ID" value="KAL3687708.1"/>
    <property type="molecule type" value="Genomic_DNA"/>
</dbReference>
<dbReference type="AlphaFoldDB" id="A0ABD3H871"/>
<evidence type="ECO:0000313" key="4">
    <source>
        <dbReference type="EMBL" id="KAL3687708.1"/>
    </source>
</evidence>
<dbReference type="InterPro" id="IPR001810">
    <property type="entry name" value="F-box_dom"/>
</dbReference>
<keyword evidence="2" id="KW-0472">Membrane</keyword>
<dbReference type="Gene3D" id="1.20.1280.50">
    <property type="match status" value="1"/>
</dbReference>
<reference evidence="4 5" key="1">
    <citation type="submission" date="2024-09" db="EMBL/GenBank/DDBJ databases">
        <title>Chromosome-scale assembly of Riccia sorocarpa.</title>
        <authorList>
            <person name="Paukszto L."/>
        </authorList>
    </citation>
    <scope>NUCLEOTIDE SEQUENCE [LARGE SCALE GENOMIC DNA]</scope>
    <source>
        <strain evidence="4">LP-2024</strain>
        <tissue evidence="4">Aerial parts of the thallus</tissue>
    </source>
</reference>
<protein>
    <recommendedName>
        <fullName evidence="3">F-box domain-containing protein</fullName>
    </recommendedName>
</protein>
<sequence>MWRSWNWSGVGPRHTGDAEEGPDWSEINRDVLELIFLKLPENSLIRSGGVCRRWSSIIHAEQFTENYVNQMTKTRSWVPFNVKGSKYFFQQKAQYDALKPTNSCRVPYVLQPDGESRCLEGAGGLFYFLTGLDETVVHYKINLVQREFRTTPEMRVPKHDPILGLIRTGVDGAHKVVVAGGIGEGSDEDLSVEIYDSQTNSWEIASRLPIASRGCMTSLFVNPAVHDGKFYAYDNYESKCTGLDLENNRWSAPTVVRRPNEMEWKHSYLVESSSGLRLVTIQNAGTRDLSFSAWAVDPQSLEVSDKKTEDSVIHDARPRPPSNFMRFSDRILDVLRGVLGMLLLFFVYTMILSYGLYLRSRSRLKNLLRFFSSLLPCSEPYSACINRRLPTEWFNRLVVVYLGNQVSFLERQ</sequence>
<keyword evidence="2" id="KW-1133">Transmembrane helix</keyword>
<dbReference type="InterPro" id="IPR015915">
    <property type="entry name" value="Kelch-typ_b-propeller"/>
</dbReference>
<dbReference type="SUPFAM" id="SSF81383">
    <property type="entry name" value="F-box domain"/>
    <property type="match status" value="1"/>
</dbReference>
<organism evidence="4 5">
    <name type="scientific">Riccia sorocarpa</name>
    <dbReference type="NCBI Taxonomy" id="122646"/>
    <lineage>
        <taxon>Eukaryota</taxon>
        <taxon>Viridiplantae</taxon>
        <taxon>Streptophyta</taxon>
        <taxon>Embryophyta</taxon>
        <taxon>Marchantiophyta</taxon>
        <taxon>Marchantiopsida</taxon>
        <taxon>Marchantiidae</taxon>
        <taxon>Marchantiales</taxon>
        <taxon>Ricciaceae</taxon>
        <taxon>Riccia</taxon>
    </lineage>
</organism>
<dbReference type="Pfam" id="PF00646">
    <property type="entry name" value="F-box"/>
    <property type="match status" value="1"/>
</dbReference>
<dbReference type="CDD" id="cd09917">
    <property type="entry name" value="F-box_SF"/>
    <property type="match status" value="1"/>
</dbReference>
<feature type="domain" description="F-box" evidence="3">
    <location>
        <begin position="27"/>
        <end position="67"/>
    </location>
</feature>
<comment type="caution">
    <text evidence="4">The sequence shown here is derived from an EMBL/GenBank/DDBJ whole genome shotgun (WGS) entry which is preliminary data.</text>
</comment>
<name>A0ABD3H871_9MARC</name>
<gene>
    <name evidence="4" type="ORF">R1sor_014017</name>
</gene>
<evidence type="ECO:0000313" key="5">
    <source>
        <dbReference type="Proteomes" id="UP001633002"/>
    </source>
</evidence>
<dbReference type="PANTHER" id="PTHR31672">
    <property type="entry name" value="BNACNNG10540D PROTEIN"/>
    <property type="match status" value="1"/>
</dbReference>
<evidence type="ECO:0000256" key="2">
    <source>
        <dbReference type="SAM" id="Phobius"/>
    </source>
</evidence>
<proteinExistence type="predicted"/>
<dbReference type="SMART" id="SM00256">
    <property type="entry name" value="FBOX"/>
    <property type="match status" value="1"/>
</dbReference>
<dbReference type="Gene3D" id="2.120.10.80">
    <property type="entry name" value="Kelch-type beta propeller"/>
    <property type="match status" value="1"/>
</dbReference>
<feature type="transmembrane region" description="Helical" evidence="2">
    <location>
        <begin position="334"/>
        <end position="357"/>
    </location>
</feature>
<keyword evidence="2" id="KW-0812">Transmembrane</keyword>
<keyword evidence="5" id="KW-1185">Reference proteome</keyword>
<dbReference type="InterPro" id="IPR050796">
    <property type="entry name" value="SCF_F-box_component"/>
</dbReference>
<accession>A0ABD3H871</accession>
<evidence type="ECO:0000256" key="1">
    <source>
        <dbReference type="SAM" id="MobiDB-lite"/>
    </source>
</evidence>